<dbReference type="RefSeq" id="WP_220452050.1">
    <property type="nucleotide sequence ID" value="NZ_QWKZ01000005.1"/>
</dbReference>
<organism evidence="1 2">
    <name type="scientific">Meiothermus luteus</name>
    <dbReference type="NCBI Taxonomy" id="2026184"/>
    <lineage>
        <taxon>Bacteria</taxon>
        <taxon>Thermotogati</taxon>
        <taxon>Deinococcota</taxon>
        <taxon>Deinococci</taxon>
        <taxon>Thermales</taxon>
        <taxon>Thermaceae</taxon>
        <taxon>Meiothermus</taxon>
    </lineage>
</organism>
<evidence type="ECO:0000313" key="1">
    <source>
        <dbReference type="EMBL" id="RIH89521.1"/>
    </source>
</evidence>
<name>A0A399F4I0_9DEIN</name>
<keyword evidence="2" id="KW-1185">Reference proteome</keyword>
<dbReference type="AlphaFoldDB" id="A0A399F4I0"/>
<evidence type="ECO:0000313" key="2">
    <source>
        <dbReference type="Proteomes" id="UP000265800"/>
    </source>
</evidence>
<protein>
    <submittedName>
        <fullName evidence="1">Uncharacterized protein</fullName>
    </submittedName>
</protein>
<proteinExistence type="predicted"/>
<reference evidence="1 2" key="1">
    <citation type="submission" date="2018-08" db="EMBL/GenBank/DDBJ databases">
        <title>Meiothermus luteus KCTC 52599 genome sequencing project.</title>
        <authorList>
            <person name="Da Costa M.S."/>
            <person name="Albuquerque L."/>
            <person name="Raposo P."/>
            <person name="Froufe H.J.C."/>
            <person name="Barroso C.S."/>
            <person name="Egas C."/>
        </authorList>
    </citation>
    <scope>NUCLEOTIDE SEQUENCE [LARGE SCALE GENOMIC DNA]</scope>
    <source>
        <strain evidence="1 2">KCTC 52599</strain>
    </source>
</reference>
<gene>
    <name evidence="1" type="ORF">Mlute_00317</name>
</gene>
<comment type="caution">
    <text evidence="1">The sequence shown here is derived from an EMBL/GenBank/DDBJ whole genome shotgun (WGS) entry which is preliminary data.</text>
</comment>
<dbReference type="EMBL" id="QWKZ01000005">
    <property type="protein sequence ID" value="RIH89521.1"/>
    <property type="molecule type" value="Genomic_DNA"/>
</dbReference>
<accession>A0A399F4I0</accession>
<dbReference type="Proteomes" id="UP000265800">
    <property type="component" value="Unassembled WGS sequence"/>
</dbReference>
<sequence length="49" mass="5467">MRTTVKNRKTRAARIGRVIDKVTSDAQAKKMLAEVLKENAKALKTLAKL</sequence>